<dbReference type="PROSITE" id="PS00187">
    <property type="entry name" value="TPP_ENZYMES"/>
    <property type="match status" value="1"/>
</dbReference>
<name>A0A8J2P7G8_9HEXA</name>
<evidence type="ECO:0000256" key="3">
    <source>
        <dbReference type="ARBA" id="ARBA00007812"/>
    </source>
</evidence>
<dbReference type="PANTHER" id="PTHR18968">
    <property type="entry name" value="THIAMINE PYROPHOSPHATE ENZYMES"/>
    <property type="match status" value="1"/>
</dbReference>
<evidence type="ECO:0000259" key="13">
    <source>
        <dbReference type="Pfam" id="PF02776"/>
    </source>
</evidence>
<dbReference type="GO" id="GO:0000287">
    <property type="term" value="F:magnesium ion binding"/>
    <property type="evidence" value="ECO:0007669"/>
    <property type="project" value="InterPro"/>
</dbReference>
<evidence type="ECO:0000256" key="9">
    <source>
        <dbReference type="ARBA" id="ARBA00048767"/>
    </source>
</evidence>
<dbReference type="GO" id="GO:0030976">
    <property type="term" value="F:thiamine pyrophosphate binding"/>
    <property type="evidence" value="ECO:0007669"/>
    <property type="project" value="InterPro"/>
</dbReference>
<dbReference type="GO" id="GO:0050660">
    <property type="term" value="F:flavin adenine dinucleotide binding"/>
    <property type="evidence" value="ECO:0007669"/>
    <property type="project" value="TreeGrafter"/>
</dbReference>
<evidence type="ECO:0000259" key="12">
    <source>
        <dbReference type="Pfam" id="PF02775"/>
    </source>
</evidence>
<gene>
    <name evidence="14" type="ORF">AFUS01_LOCUS17605</name>
</gene>
<dbReference type="GO" id="GO:0005948">
    <property type="term" value="C:acetolactate synthase complex"/>
    <property type="evidence" value="ECO:0007669"/>
    <property type="project" value="TreeGrafter"/>
</dbReference>
<feature type="domain" description="Thiamine pyrophosphate enzyme central" evidence="11">
    <location>
        <begin position="290"/>
        <end position="422"/>
    </location>
</feature>
<comment type="similarity">
    <text evidence="3 10">Belongs to the TPP enzyme family.</text>
</comment>
<accession>A0A8J2P7G8</accession>
<evidence type="ECO:0000256" key="7">
    <source>
        <dbReference type="ARBA" id="ARBA00030510"/>
    </source>
</evidence>
<feature type="domain" description="Thiamine pyrophosphate enzyme TPP-binding" evidence="12">
    <location>
        <begin position="484"/>
        <end position="634"/>
    </location>
</feature>
<evidence type="ECO:0000313" key="14">
    <source>
        <dbReference type="EMBL" id="CAG7728852.1"/>
    </source>
</evidence>
<dbReference type="GO" id="GO:0009099">
    <property type="term" value="P:L-valine biosynthetic process"/>
    <property type="evidence" value="ECO:0007669"/>
    <property type="project" value="TreeGrafter"/>
</dbReference>
<evidence type="ECO:0000256" key="8">
    <source>
        <dbReference type="ARBA" id="ARBA00048738"/>
    </source>
</evidence>
<evidence type="ECO:0000256" key="6">
    <source>
        <dbReference type="ARBA" id="ARBA00023052"/>
    </source>
</evidence>
<comment type="cofactor">
    <cofactor evidence="1">
        <name>Mg(2+)</name>
        <dbReference type="ChEBI" id="CHEBI:18420"/>
    </cofactor>
</comment>
<dbReference type="FunFam" id="3.40.50.970:FF:000007">
    <property type="entry name" value="Acetolactate synthase"/>
    <property type="match status" value="1"/>
</dbReference>
<dbReference type="PANTHER" id="PTHR18968:SF166">
    <property type="entry name" value="2-HYDROXYACYL-COA LYASE 2"/>
    <property type="match status" value="1"/>
</dbReference>
<dbReference type="AlphaFoldDB" id="A0A8J2P7G8"/>
<comment type="caution">
    <text evidence="14">The sequence shown here is derived from an EMBL/GenBank/DDBJ whole genome shotgun (WGS) entry which is preliminary data.</text>
</comment>
<evidence type="ECO:0000256" key="4">
    <source>
        <dbReference type="ARBA" id="ARBA00018936"/>
    </source>
</evidence>
<dbReference type="Pfam" id="PF02776">
    <property type="entry name" value="TPP_enzyme_N"/>
    <property type="match status" value="1"/>
</dbReference>
<dbReference type="CDD" id="cd07035">
    <property type="entry name" value="TPP_PYR_POX_like"/>
    <property type="match status" value="1"/>
</dbReference>
<organism evidence="14 15">
    <name type="scientific">Allacma fusca</name>
    <dbReference type="NCBI Taxonomy" id="39272"/>
    <lineage>
        <taxon>Eukaryota</taxon>
        <taxon>Metazoa</taxon>
        <taxon>Ecdysozoa</taxon>
        <taxon>Arthropoda</taxon>
        <taxon>Hexapoda</taxon>
        <taxon>Collembola</taxon>
        <taxon>Symphypleona</taxon>
        <taxon>Sminthuridae</taxon>
        <taxon>Allacma</taxon>
    </lineage>
</organism>
<comment type="catalytic activity">
    <reaction evidence="8">
        <text>2-hydroxyoctadecanoyl-CoA = heptadecanal + formyl-CoA</text>
        <dbReference type="Rhea" id="RHEA:55196"/>
        <dbReference type="ChEBI" id="CHEBI:57376"/>
        <dbReference type="ChEBI" id="CHEBI:74116"/>
        <dbReference type="ChEBI" id="CHEBI:138631"/>
    </reaction>
    <physiologicalReaction direction="left-to-right" evidence="8">
        <dbReference type="Rhea" id="RHEA:55197"/>
    </physiologicalReaction>
</comment>
<dbReference type="InterPro" id="IPR011766">
    <property type="entry name" value="TPP_enzyme_TPP-bd"/>
</dbReference>
<dbReference type="Proteomes" id="UP000708208">
    <property type="component" value="Unassembled WGS sequence"/>
</dbReference>
<evidence type="ECO:0000256" key="2">
    <source>
        <dbReference type="ARBA" id="ARBA00001964"/>
    </source>
</evidence>
<protein>
    <recommendedName>
        <fullName evidence="4">2-hydroxyacyl-CoA lyase 2</fullName>
    </recommendedName>
    <alternativeName>
        <fullName evidence="7">IlvB-like protein</fullName>
    </alternativeName>
</protein>
<feature type="domain" description="Thiamine pyrophosphate enzyme N-terminal TPP-binding" evidence="13">
    <location>
        <begin position="70"/>
        <end position="183"/>
    </location>
</feature>
<keyword evidence="6 10" id="KW-0786">Thiamine pyrophosphate</keyword>
<dbReference type="GO" id="GO:0009097">
    <property type="term" value="P:isoleucine biosynthetic process"/>
    <property type="evidence" value="ECO:0007669"/>
    <property type="project" value="TreeGrafter"/>
</dbReference>
<reference evidence="14" key="1">
    <citation type="submission" date="2021-06" db="EMBL/GenBank/DDBJ databases">
        <authorList>
            <person name="Hodson N. C."/>
            <person name="Mongue J. A."/>
            <person name="Jaron S. K."/>
        </authorList>
    </citation>
    <scope>NUCLEOTIDE SEQUENCE</scope>
</reference>
<evidence type="ECO:0000256" key="10">
    <source>
        <dbReference type="RuleBase" id="RU362132"/>
    </source>
</evidence>
<dbReference type="EMBL" id="CAJVCH010169489">
    <property type="protein sequence ID" value="CAG7728852.1"/>
    <property type="molecule type" value="Genomic_DNA"/>
</dbReference>
<sequence>MYISIYFHIKYLLAAILANKTTYFDTFRGLVHRVEFSHGVHLSFLHPGNWREPLYKYILPGDIDEKSTKNGGELVAEVFKSHGVKFVYTLVGGHVSPILVASEKQGIKVVDTRHEASAVFAADATARLSGKVGVAVVTAGPGVTNTITAVKNAQMAESPVIIIGGAAATLAKGRGALQDIEQIGLFKSCCKKSYSVTAIRQIIPTLKEACQVAMSGTPGPVFVEMPIDVLYPYSTVAQESVLKDPKNILQWITSKYINYHLKYVFGGAFENVPSTDPLPVEYPKATAEQISETAKLVREGKKPVIIVGSQATIQPTPVDDVAAALTEMGIPCFLGGMARGLLGADSSIQMKHKRREALKDADVVILAGAICDFRLGYGRSLPKKGKIVAVNRDKDKMLLNSKQFWHPALAAQSDVGYFLTELAKELKGYKPDPAWVQTLRDREDVREKELDEKASKVTDKHLNPIKVLQAFDKVLPDNAILVADGGDFVGSAAYVLRPRKPLSWLDPGPFGTLGVGGGFALGAKLSRPESQVWVIYGDGSLGYSVMEYDSFVRHKAPVLSIVGNDAGWTQIAREQVPMLGSDVACKLAYSNYQDIVPALGGKGELINRDNEDKMEKILLDAQEANKKGESVLVNVLIGRTDFRDGSISV</sequence>
<evidence type="ECO:0000256" key="1">
    <source>
        <dbReference type="ARBA" id="ARBA00001946"/>
    </source>
</evidence>
<comment type="cofactor">
    <cofactor evidence="2">
        <name>thiamine diphosphate</name>
        <dbReference type="ChEBI" id="CHEBI:58937"/>
    </cofactor>
</comment>
<dbReference type="InterPro" id="IPR012001">
    <property type="entry name" value="Thiamin_PyroP_enz_TPP-bd_dom"/>
</dbReference>
<dbReference type="InterPro" id="IPR045229">
    <property type="entry name" value="TPP_enz"/>
</dbReference>
<proteinExistence type="inferred from homology"/>
<evidence type="ECO:0000313" key="15">
    <source>
        <dbReference type="Proteomes" id="UP000708208"/>
    </source>
</evidence>
<dbReference type="GO" id="GO:0003984">
    <property type="term" value="F:acetolactate synthase activity"/>
    <property type="evidence" value="ECO:0007669"/>
    <property type="project" value="TreeGrafter"/>
</dbReference>
<dbReference type="Pfam" id="PF00205">
    <property type="entry name" value="TPP_enzyme_M"/>
    <property type="match status" value="1"/>
</dbReference>
<keyword evidence="5" id="KW-0479">Metal-binding</keyword>
<comment type="catalytic activity">
    <reaction evidence="9">
        <text>(2R)-hydroxyhexadecanoyl-CoA = pentadecanal + formyl-CoA</text>
        <dbReference type="Rhea" id="RHEA:55212"/>
        <dbReference type="ChEBI" id="CHEBI:17302"/>
        <dbReference type="ChEBI" id="CHEBI:57376"/>
        <dbReference type="ChEBI" id="CHEBI:138654"/>
    </reaction>
    <physiologicalReaction direction="left-to-right" evidence="9">
        <dbReference type="Rhea" id="RHEA:55213"/>
    </physiologicalReaction>
</comment>
<dbReference type="OrthoDB" id="16262at2759"/>
<keyword evidence="15" id="KW-1185">Reference proteome</keyword>
<dbReference type="InterPro" id="IPR000399">
    <property type="entry name" value="TPP-bd_CS"/>
</dbReference>
<evidence type="ECO:0000259" key="11">
    <source>
        <dbReference type="Pfam" id="PF00205"/>
    </source>
</evidence>
<dbReference type="InterPro" id="IPR012000">
    <property type="entry name" value="Thiamin_PyroP_enz_cen_dom"/>
</dbReference>
<dbReference type="CDD" id="cd02004">
    <property type="entry name" value="TPP_BZL_OCoD_HPCL"/>
    <property type="match status" value="1"/>
</dbReference>
<dbReference type="Pfam" id="PF02775">
    <property type="entry name" value="TPP_enzyme_C"/>
    <property type="match status" value="1"/>
</dbReference>
<evidence type="ECO:0000256" key="5">
    <source>
        <dbReference type="ARBA" id="ARBA00022723"/>
    </source>
</evidence>